<evidence type="ECO:0000313" key="2">
    <source>
        <dbReference type="Proteomes" id="UP000032180"/>
    </source>
</evidence>
<name>A0A0D9XKN6_9ORYZ</name>
<sequence length="102" mass="12393">MHYLHVYIQTKATITHKRRENKACPTVHLFPSSEEQIKQNAKRVMLLIFSNILIFRRMTRMRISCFQLYNPPYEYNKNEAKRHRDSHSTYVCMTFRINVFLP</sequence>
<dbReference type="HOGENOM" id="CLU_2281494_0_0_1"/>
<reference evidence="2" key="2">
    <citation type="submission" date="2013-12" db="EMBL/GenBank/DDBJ databases">
        <authorList>
            <person name="Yu Y."/>
            <person name="Lee S."/>
            <person name="de Baynast K."/>
            <person name="Wissotski M."/>
            <person name="Liu L."/>
            <person name="Talag J."/>
            <person name="Goicoechea J."/>
            <person name="Angelova A."/>
            <person name="Jetty R."/>
            <person name="Kudrna D."/>
            <person name="Golser W."/>
            <person name="Rivera L."/>
            <person name="Zhang J."/>
            <person name="Wing R."/>
        </authorList>
    </citation>
    <scope>NUCLEOTIDE SEQUENCE</scope>
</reference>
<dbReference type="Gramene" id="LPERR10G09890.1">
    <property type="protein sequence ID" value="LPERR10G09890.1"/>
    <property type="gene ID" value="LPERR10G09890"/>
</dbReference>
<protein>
    <submittedName>
        <fullName evidence="1">Uncharacterized protein</fullName>
    </submittedName>
</protein>
<reference evidence="1" key="3">
    <citation type="submission" date="2015-04" db="UniProtKB">
        <authorList>
            <consortium name="EnsemblPlants"/>
        </authorList>
    </citation>
    <scope>IDENTIFICATION</scope>
</reference>
<proteinExistence type="predicted"/>
<accession>A0A0D9XKN6</accession>
<dbReference type="AlphaFoldDB" id="A0A0D9XKN6"/>
<organism evidence="1 2">
    <name type="scientific">Leersia perrieri</name>
    <dbReference type="NCBI Taxonomy" id="77586"/>
    <lineage>
        <taxon>Eukaryota</taxon>
        <taxon>Viridiplantae</taxon>
        <taxon>Streptophyta</taxon>
        <taxon>Embryophyta</taxon>
        <taxon>Tracheophyta</taxon>
        <taxon>Spermatophyta</taxon>
        <taxon>Magnoliopsida</taxon>
        <taxon>Liliopsida</taxon>
        <taxon>Poales</taxon>
        <taxon>Poaceae</taxon>
        <taxon>BOP clade</taxon>
        <taxon>Oryzoideae</taxon>
        <taxon>Oryzeae</taxon>
        <taxon>Oryzinae</taxon>
        <taxon>Leersia</taxon>
    </lineage>
</organism>
<dbReference type="EnsemblPlants" id="LPERR10G09890.1">
    <property type="protein sequence ID" value="LPERR10G09890.1"/>
    <property type="gene ID" value="LPERR10G09890"/>
</dbReference>
<dbReference type="Proteomes" id="UP000032180">
    <property type="component" value="Chromosome 10"/>
</dbReference>
<reference evidence="1 2" key="1">
    <citation type="submission" date="2012-08" db="EMBL/GenBank/DDBJ databases">
        <title>Oryza genome evolution.</title>
        <authorList>
            <person name="Wing R.A."/>
        </authorList>
    </citation>
    <scope>NUCLEOTIDE SEQUENCE</scope>
</reference>
<evidence type="ECO:0000313" key="1">
    <source>
        <dbReference type="EnsemblPlants" id="LPERR10G09890.1"/>
    </source>
</evidence>
<keyword evidence="2" id="KW-1185">Reference proteome</keyword>